<gene>
    <name evidence="1" type="ORF">METZ01_LOCUS327914</name>
</gene>
<dbReference type="AlphaFoldDB" id="A0A382PQK4"/>
<reference evidence="1" key="1">
    <citation type="submission" date="2018-05" db="EMBL/GenBank/DDBJ databases">
        <authorList>
            <person name="Lanie J.A."/>
            <person name="Ng W.-L."/>
            <person name="Kazmierczak K.M."/>
            <person name="Andrzejewski T.M."/>
            <person name="Davidsen T.M."/>
            <person name="Wayne K.J."/>
            <person name="Tettelin H."/>
            <person name="Glass J.I."/>
            <person name="Rusch D."/>
            <person name="Podicherti R."/>
            <person name="Tsui H.-C.T."/>
            <person name="Winkler M.E."/>
        </authorList>
    </citation>
    <scope>NUCLEOTIDE SEQUENCE</scope>
</reference>
<protein>
    <submittedName>
        <fullName evidence="1">Uncharacterized protein</fullName>
    </submittedName>
</protein>
<dbReference type="EMBL" id="UINC01108737">
    <property type="protein sequence ID" value="SVC75060.1"/>
    <property type="molecule type" value="Genomic_DNA"/>
</dbReference>
<proteinExistence type="predicted"/>
<organism evidence="1">
    <name type="scientific">marine metagenome</name>
    <dbReference type="NCBI Taxonomy" id="408172"/>
    <lineage>
        <taxon>unclassified sequences</taxon>
        <taxon>metagenomes</taxon>
        <taxon>ecological metagenomes</taxon>
    </lineage>
</organism>
<accession>A0A382PQK4</accession>
<evidence type="ECO:0000313" key="1">
    <source>
        <dbReference type="EMBL" id="SVC75060.1"/>
    </source>
</evidence>
<sequence>MFGVKMAKSLLKKAKKNLGLKIKAEKAGKIAKKVVKEVSSSSAKSHVESLAHSRRDAAVVWGMIKDGNHSDAEIKEICKSKGFDTLLGEL</sequence>
<name>A0A382PQK4_9ZZZZ</name>